<evidence type="ECO:0000313" key="1">
    <source>
        <dbReference type="EMBL" id="SDI22658.1"/>
    </source>
</evidence>
<evidence type="ECO:0000313" key="2">
    <source>
        <dbReference type="Proteomes" id="UP000198869"/>
    </source>
</evidence>
<dbReference type="OrthoDB" id="1323746at2"/>
<dbReference type="RefSeq" id="WP_089857390.1">
    <property type="nucleotide sequence ID" value="NZ_FNDW01000005.1"/>
</dbReference>
<name>A0A1G8IUG5_9FLAO</name>
<dbReference type="EMBL" id="FNDW01000005">
    <property type="protein sequence ID" value="SDI22658.1"/>
    <property type="molecule type" value="Genomic_DNA"/>
</dbReference>
<reference evidence="2" key="1">
    <citation type="submission" date="2016-10" db="EMBL/GenBank/DDBJ databases">
        <authorList>
            <person name="Varghese N."/>
            <person name="Submissions S."/>
        </authorList>
    </citation>
    <scope>NUCLEOTIDE SEQUENCE [LARGE SCALE GENOMIC DNA]</scope>
    <source>
        <strain evidence="2">DSM 17071</strain>
    </source>
</reference>
<proteinExistence type="predicted"/>
<dbReference type="AlphaFoldDB" id="A0A1G8IUG5"/>
<sequence>MSNIFDFLKLINGLSEKTKSLSVLSSPLQIQMNELAKSSNINIQPDALSALMPISKLLANSSFQNSLISANKINESLNASMMTFSKALQNHDFQKISQSIKIPDSTLSAISNLVKQQEYLNGNLFKSLGVINSTSIAKTELSKIKNLNTAFSSLSSEIAKIASLNHDWNIIENFEDLTNEAIILSDQLTTDSTSLSPENFSIEFKSFLKLVEEFYLKYKDAGVLVLFIIDVILRFASLHQYYDFIKDKPEPATKLEVIELQKANTTILKSIEEVKGEISKNDKISFTSKKCKIKLKPNIKSLVINELPKDFEIIIVKKQPNWTLINFSDPKDGLPQTGWINIEDIK</sequence>
<accession>A0A1G8IUG5</accession>
<dbReference type="Proteomes" id="UP000198869">
    <property type="component" value="Unassembled WGS sequence"/>
</dbReference>
<protein>
    <recommendedName>
        <fullName evidence="3">SH3 domain-containing protein</fullName>
    </recommendedName>
</protein>
<organism evidence="1 2">
    <name type="scientific">Chryseobacterium taeanense</name>
    <dbReference type="NCBI Taxonomy" id="311334"/>
    <lineage>
        <taxon>Bacteria</taxon>
        <taxon>Pseudomonadati</taxon>
        <taxon>Bacteroidota</taxon>
        <taxon>Flavobacteriia</taxon>
        <taxon>Flavobacteriales</taxon>
        <taxon>Weeksellaceae</taxon>
        <taxon>Chryseobacterium group</taxon>
        <taxon>Chryseobacterium</taxon>
    </lineage>
</organism>
<gene>
    <name evidence="1" type="ORF">SAMN05421846_105107</name>
</gene>
<keyword evidence="2" id="KW-1185">Reference proteome</keyword>
<evidence type="ECO:0008006" key="3">
    <source>
        <dbReference type="Google" id="ProtNLM"/>
    </source>
</evidence>